<protein>
    <recommendedName>
        <fullName evidence="1">HTH cro/C1-type domain-containing protein</fullName>
    </recommendedName>
</protein>
<feature type="domain" description="HTH cro/C1-type" evidence="1">
    <location>
        <begin position="194"/>
        <end position="215"/>
    </location>
</feature>
<evidence type="ECO:0000259" key="1">
    <source>
        <dbReference type="PROSITE" id="PS50943"/>
    </source>
</evidence>
<dbReference type="RefSeq" id="WP_367995331.1">
    <property type="nucleotide sequence ID" value="NZ_JBFPJR010000041.1"/>
</dbReference>
<organism evidence="2 3">
    <name type="scientific">Nocardioides eburneus</name>
    <dbReference type="NCBI Taxonomy" id="3231482"/>
    <lineage>
        <taxon>Bacteria</taxon>
        <taxon>Bacillati</taxon>
        <taxon>Actinomycetota</taxon>
        <taxon>Actinomycetes</taxon>
        <taxon>Propionibacteriales</taxon>
        <taxon>Nocardioidaceae</taxon>
        <taxon>Nocardioides</taxon>
    </lineage>
</organism>
<evidence type="ECO:0000313" key="3">
    <source>
        <dbReference type="Proteomes" id="UP001556631"/>
    </source>
</evidence>
<comment type="caution">
    <text evidence="2">The sequence shown here is derived from an EMBL/GenBank/DDBJ whole genome shotgun (WGS) entry which is preliminary data.</text>
</comment>
<keyword evidence="3" id="KW-1185">Reference proteome</keyword>
<dbReference type="EMBL" id="JBFPJR010000041">
    <property type="protein sequence ID" value="MEX0429365.1"/>
    <property type="molecule type" value="Genomic_DNA"/>
</dbReference>
<sequence length="392" mass="41611">MAKRVVLHVGAMKSGTTFLQSTLYANRPRLAELGLLVAGERWGAQVDAVLDVLGRTHHPTGRSVVGAWDRLVAEIRAWPGTAVVSVELLAPAGPKQIQRVAGSFGDTDLEIVLSLRDLNRSLPAMWQETVQNGRSWGWEEYVAGVERGRPRAGRTEDDVSTLSRAFWRQQAGVRVARHWGAAGPLHLVTVPRPGSPSSDLLVRFAEVLGVDPTALDAPVRGNASLGAASTEVLRRMNGVLDRRGLAFPVGIRVRKRTLAKQILPALSAGERRIGLPVRPWTEEHAAGMVTGLRRLAPRLHGAWEDLAPVAVPGIPASEVSSAEVAEATVAAYRALRHALASRAPGTGIARTDGIPDWSPAGTTSDEVADVGSGALADLVEWAVQASAAGAEA</sequence>
<proteinExistence type="predicted"/>
<dbReference type="InterPro" id="IPR001387">
    <property type="entry name" value="Cro/C1-type_HTH"/>
</dbReference>
<dbReference type="Proteomes" id="UP001556631">
    <property type="component" value="Unassembled WGS sequence"/>
</dbReference>
<evidence type="ECO:0000313" key="2">
    <source>
        <dbReference type="EMBL" id="MEX0429365.1"/>
    </source>
</evidence>
<reference evidence="2 3" key="1">
    <citation type="submission" date="2024-07" db="EMBL/GenBank/DDBJ databases">
        <authorList>
            <person name="Lee S."/>
            <person name="Kang M."/>
        </authorList>
    </citation>
    <scope>NUCLEOTIDE SEQUENCE [LARGE SCALE GENOMIC DNA]</scope>
    <source>
        <strain evidence="2 3">DS6</strain>
    </source>
</reference>
<dbReference type="PROSITE" id="PS50943">
    <property type="entry name" value="HTH_CROC1"/>
    <property type="match status" value="1"/>
</dbReference>
<accession>A0ABV3T2D6</accession>
<gene>
    <name evidence="2" type="ORF">AB3X52_17235</name>
</gene>
<name>A0ABV3T2D6_9ACTN</name>